<sequence length="174" mass="18117">MFLRAKVPRRRRNLNALRVCHSRHLRTQTRHNCSLIAHITPLRRAIGRVPGLHPPPPPPPSAGHGQIAQMASTPPPRRALSALPPEPGHPAHHPAARIAAPSCLMRAAAGLLLRIAGARPGRDAGGSVLCPVSTCEARARGTPGGPWRASPGGFEAFAGGDAAKGLIIIVAGNA</sequence>
<feature type="region of interest" description="Disordered" evidence="1">
    <location>
        <begin position="47"/>
        <end position="94"/>
    </location>
</feature>
<accession>M2QWA6</accession>
<proteinExistence type="predicted"/>
<protein>
    <submittedName>
        <fullName evidence="2">Uncharacterized protein</fullName>
    </submittedName>
</protein>
<keyword evidence="3" id="KW-1185">Reference proteome</keyword>
<dbReference type="HOGENOM" id="CLU_1539825_0_0_1"/>
<evidence type="ECO:0000313" key="3">
    <source>
        <dbReference type="Proteomes" id="UP000016930"/>
    </source>
</evidence>
<evidence type="ECO:0000256" key="1">
    <source>
        <dbReference type="SAM" id="MobiDB-lite"/>
    </source>
</evidence>
<gene>
    <name evidence="2" type="ORF">CERSUDRAFT_89938</name>
</gene>
<name>M2QWA6_CERS8</name>
<evidence type="ECO:0000313" key="2">
    <source>
        <dbReference type="EMBL" id="EMD41373.1"/>
    </source>
</evidence>
<dbReference type="AlphaFoldDB" id="M2QWA6"/>
<reference evidence="2 3" key="1">
    <citation type="journal article" date="2012" name="Proc. Natl. Acad. Sci. U.S.A.">
        <title>Comparative genomics of Ceriporiopsis subvermispora and Phanerochaete chrysosporium provide insight into selective ligninolysis.</title>
        <authorList>
            <person name="Fernandez-Fueyo E."/>
            <person name="Ruiz-Duenas F.J."/>
            <person name="Ferreira P."/>
            <person name="Floudas D."/>
            <person name="Hibbett D.S."/>
            <person name="Canessa P."/>
            <person name="Larrondo L.F."/>
            <person name="James T.Y."/>
            <person name="Seelenfreund D."/>
            <person name="Lobos S."/>
            <person name="Polanco R."/>
            <person name="Tello M."/>
            <person name="Honda Y."/>
            <person name="Watanabe T."/>
            <person name="Watanabe T."/>
            <person name="Ryu J.S."/>
            <person name="Kubicek C.P."/>
            <person name="Schmoll M."/>
            <person name="Gaskell J."/>
            <person name="Hammel K.E."/>
            <person name="St John F.J."/>
            <person name="Vanden Wymelenberg A."/>
            <person name="Sabat G."/>
            <person name="Splinter BonDurant S."/>
            <person name="Syed K."/>
            <person name="Yadav J.S."/>
            <person name="Doddapaneni H."/>
            <person name="Subramanian V."/>
            <person name="Lavin J.L."/>
            <person name="Oguiza J.A."/>
            <person name="Perez G."/>
            <person name="Pisabarro A.G."/>
            <person name="Ramirez L."/>
            <person name="Santoyo F."/>
            <person name="Master E."/>
            <person name="Coutinho P.M."/>
            <person name="Henrissat B."/>
            <person name="Lombard V."/>
            <person name="Magnuson J.K."/>
            <person name="Kuees U."/>
            <person name="Hori C."/>
            <person name="Igarashi K."/>
            <person name="Samejima M."/>
            <person name="Held B.W."/>
            <person name="Barry K.W."/>
            <person name="LaButti K.M."/>
            <person name="Lapidus A."/>
            <person name="Lindquist E.A."/>
            <person name="Lucas S.M."/>
            <person name="Riley R."/>
            <person name="Salamov A.A."/>
            <person name="Hoffmeister D."/>
            <person name="Schwenk D."/>
            <person name="Hadar Y."/>
            <person name="Yarden O."/>
            <person name="de Vries R.P."/>
            <person name="Wiebenga A."/>
            <person name="Stenlid J."/>
            <person name="Eastwood D."/>
            <person name="Grigoriev I.V."/>
            <person name="Berka R.M."/>
            <person name="Blanchette R.A."/>
            <person name="Kersten P."/>
            <person name="Martinez A.T."/>
            <person name="Vicuna R."/>
            <person name="Cullen D."/>
        </authorList>
    </citation>
    <scope>NUCLEOTIDE SEQUENCE [LARGE SCALE GENOMIC DNA]</scope>
    <source>
        <strain evidence="2 3">B</strain>
    </source>
</reference>
<dbReference type="EMBL" id="KB445791">
    <property type="protein sequence ID" value="EMD41373.1"/>
    <property type="molecule type" value="Genomic_DNA"/>
</dbReference>
<dbReference type="Proteomes" id="UP000016930">
    <property type="component" value="Unassembled WGS sequence"/>
</dbReference>
<feature type="compositionally biased region" description="Pro residues" evidence="1">
    <location>
        <begin position="52"/>
        <end position="61"/>
    </location>
</feature>
<organism evidence="2 3">
    <name type="scientific">Ceriporiopsis subvermispora (strain B)</name>
    <name type="common">White-rot fungus</name>
    <name type="synonym">Gelatoporia subvermispora</name>
    <dbReference type="NCBI Taxonomy" id="914234"/>
    <lineage>
        <taxon>Eukaryota</taxon>
        <taxon>Fungi</taxon>
        <taxon>Dikarya</taxon>
        <taxon>Basidiomycota</taxon>
        <taxon>Agaricomycotina</taxon>
        <taxon>Agaricomycetes</taxon>
        <taxon>Polyporales</taxon>
        <taxon>Gelatoporiaceae</taxon>
        <taxon>Gelatoporia</taxon>
    </lineage>
</organism>